<comment type="caution">
    <text evidence="1">The sequence shown here is derived from an EMBL/GenBank/DDBJ whole genome shotgun (WGS) entry which is preliminary data.</text>
</comment>
<organism evidence="1 2">
    <name type="scientific">Zhongshania guokunii</name>
    <dbReference type="NCBI Taxonomy" id="641783"/>
    <lineage>
        <taxon>Bacteria</taxon>
        <taxon>Pseudomonadati</taxon>
        <taxon>Pseudomonadota</taxon>
        <taxon>Gammaproteobacteria</taxon>
        <taxon>Cellvibrionales</taxon>
        <taxon>Spongiibacteraceae</taxon>
        <taxon>Zhongshania</taxon>
    </lineage>
</organism>
<keyword evidence="2" id="KW-1185">Reference proteome</keyword>
<dbReference type="RefSeq" id="WP_368381394.1">
    <property type="nucleotide sequence ID" value="NZ_JBFRYA010000007.1"/>
</dbReference>
<evidence type="ECO:0000313" key="2">
    <source>
        <dbReference type="Proteomes" id="UP001557485"/>
    </source>
</evidence>
<dbReference type="EMBL" id="JBFRYA010000007">
    <property type="protein sequence ID" value="MEX1669123.1"/>
    <property type="molecule type" value="Genomic_DNA"/>
</dbReference>
<proteinExistence type="predicted"/>
<name>A0ABV3U5I2_9GAMM</name>
<accession>A0ABV3U5I2</accession>
<protein>
    <submittedName>
        <fullName evidence="1">Uncharacterized protein</fullName>
    </submittedName>
</protein>
<sequence length="85" mass="9183">MSCSDFDPRVLHGALNAAEALHAELDRQRMLTQLYKTVANNRLMVTHNLIAQAATCDGMTAVQCRALLGSLETSLLLIERDGGVG</sequence>
<evidence type="ECO:0000313" key="1">
    <source>
        <dbReference type="EMBL" id="MEX1669123.1"/>
    </source>
</evidence>
<dbReference type="Proteomes" id="UP001557485">
    <property type="component" value="Unassembled WGS sequence"/>
</dbReference>
<gene>
    <name evidence="1" type="ORF">AB4876_09380</name>
</gene>
<reference evidence="1 2" key="1">
    <citation type="journal article" date="2011" name="Int. J. Syst. Evol. Microbiol.">
        <title>Zhongshania antarctica gen. nov., sp. nov. and Zhongshania guokunii sp. nov., gammaproteobacteria respectively isolated from coastal attached (fast) ice and surface seawater of the Antarctic.</title>
        <authorList>
            <person name="Li H.J."/>
            <person name="Zhang X.Y."/>
            <person name="Chen C.X."/>
            <person name="Zhang Y.J."/>
            <person name="Gao Z.M."/>
            <person name="Yu Y."/>
            <person name="Chen X.L."/>
            <person name="Chen B."/>
            <person name="Zhang Y.Z."/>
        </authorList>
    </citation>
    <scope>NUCLEOTIDE SEQUENCE [LARGE SCALE GENOMIC DNA]</scope>
    <source>
        <strain evidence="1 2">ZS6-22T</strain>
    </source>
</reference>